<evidence type="ECO:0000256" key="8">
    <source>
        <dbReference type="ARBA" id="ARBA00024235"/>
    </source>
</evidence>
<evidence type="ECO:0000256" key="6">
    <source>
        <dbReference type="ARBA" id="ARBA00023186"/>
    </source>
</evidence>
<keyword evidence="2" id="KW-1003">Cell membrane</keyword>
<evidence type="ECO:0000256" key="7">
    <source>
        <dbReference type="ARBA" id="ARBA00024197"/>
    </source>
</evidence>
<evidence type="ECO:0000256" key="1">
    <source>
        <dbReference type="ARBA" id="ARBA00004401"/>
    </source>
</evidence>
<keyword evidence="6" id="KW-0143">Chaperone</keyword>
<keyword evidence="5" id="KW-0472">Membrane</keyword>
<proteinExistence type="inferred from homology"/>
<keyword evidence="3" id="KW-0812">Transmembrane</keyword>
<evidence type="ECO:0000259" key="9">
    <source>
        <dbReference type="Pfam" id="PF09976"/>
    </source>
</evidence>
<sequence length="205" mass="23056">MKNFIEVDKTEEEQVEQVKRWIKENTLQIVVSVSLGLGSIWGFDAYKNYQHSQLIEARNIYLALTSNPSDTQAYEQLKNNHADSGYLDQATLILAKNAVANKDYTQALEYLTPLSDASNVSIAKVVNMRIASLHLEMGSYKQALDALNTAPNSAFNGLYNQLKGDIYLADNQIDNAKKYYKLAFNQISKDSGLQNLIKIKLNDLN</sequence>
<evidence type="ECO:0000256" key="5">
    <source>
        <dbReference type="ARBA" id="ARBA00023136"/>
    </source>
</evidence>
<evidence type="ECO:0000313" key="11">
    <source>
        <dbReference type="Proteomes" id="UP000509429"/>
    </source>
</evidence>
<comment type="subcellular location">
    <subcellularLocation>
        <location evidence="1">Cell membrane</location>
        <topology evidence="1">Single-pass type II membrane protein</topology>
    </subcellularLocation>
</comment>
<feature type="domain" description="Ancillary SecYEG translocon subunit/Cell division coordinator CpoB TPR" evidence="9">
    <location>
        <begin position="19"/>
        <end position="205"/>
    </location>
</feature>
<keyword evidence="4" id="KW-1133">Transmembrane helix</keyword>
<evidence type="ECO:0000256" key="2">
    <source>
        <dbReference type="ARBA" id="ARBA00022475"/>
    </source>
</evidence>
<dbReference type="Proteomes" id="UP000509429">
    <property type="component" value="Chromosome"/>
</dbReference>
<evidence type="ECO:0000313" key="10">
    <source>
        <dbReference type="EMBL" id="QKQ24181.1"/>
    </source>
</evidence>
<protein>
    <recommendedName>
        <fullName evidence="8">Ancillary SecYEG translocon subunit</fullName>
    </recommendedName>
</protein>
<keyword evidence="11" id="KW-1185">Reference proteome</keyword>
<dbReference type="SUPFAM" id="SSF48452">
    <property type="entry name" value="TPR-like"/>
    <property type="match status" value="1"/>
</dbReference>
<dbReference type="InterPro" id="IPR011990">
    <property type="entry name" value="TPR-like_helical_dom_sf"/>
</dbReference>
<gene>
    <name evidence="10" type="ORF">HUE58_03300</name>
</gene>
<dbReference type="AlphaFoldDB" id="A0A6N0HPG9"/>
<comment type="similarity">
    <text evidence="7">Belongs to the YfgM family.</text>
</comment>
<dbReference type="KEGG" id="reo:HUE58_03300"/>
<dbReference type="RefSeq" id="WP_174605619.1">
    <property type="nucleotide sequence ID" value="NZ_CP054490.1"/>
</dbReference>
<name>A0A6N0HPG9_9GAMM</name>
<dbReference type="GO" id="GO:0044877">
    <property type="term" value="F:protein-containing complex binding"/>
    <property type="evidence" value="ECO:0007669"/>
    <property type="project" value="InterPro"/>
</dbReference>
<dbReference type="PIRSF" id="PIRSF006170">
    <property type="entry name" value="YfgM"/>
    <property type="match status" value="1"/>
</dbReference>
<dbReference type="Gene3D" id="1.25.40.10">
    <property type="entry name" value="Tetratricopeptide repeat domain"/>
    <property type="match status" value="1"/>
</dbReference>
<dbReference type="InterPro" id="IPR018704">
    <property type="entry name" value="SecYEG/CpoB_TPR"/>
</dbReference>
<evidence type="ECO:0000256" key="3">
    <source>
        <dbReference type="ARBA" id="ARBA00022692"/>
    </source>
</evidence>
<dbReference type="GO" id="GO:0005886">
    <property type="term" value="C:plasma membrane"/>
    <property type="evidence" value="ECO:0007669"/>
    <property type="project" value="UniProtKB-SubCell"/>
</dbReference>
<evidence type="ECO:0000256" key="4">
    <source>
        <dbReference type="ARBA" id="ARBA00022989"/>
    </source>
</evidence>
<dbReference type="Pfam" id="PF09976">
    <property type="entry name" value="TPR_21"/>
    <property type="match status" value="1"/>
</dbReference>
<dbReference type="EMBL" id="CP054490">
    <property type="protein sequence ID" value="QKQ24181.1"/>
    <property type="molecule type" value="Genomic_DNA"/>
</dbReference>
<dbReference type="InterPro" id="IPR026039">
    <property type="entry name" value="YfgM"/>
</dbReference>
<accession>A0A6N0HPG9</accession>
<dbReference type="PANTHER" id="PTHR38035:SF1">
    <property type="entry name" value="ANCILLARY SECYEG TRANSLOCON SUBUNIT"/>
    <property type="match status" value="1"/>
</dbReference>
<organism evidence="10 11">
    <name type="scientific">Candidatus Ruthia endofausta</name>
    <dbReference type="NCBI Taxonomy" id="2738852"/>
    <lineage>
        <taxon>Bacteria</taxon>
        <taxon>Pseudomonadati</taxon>
        <taxon>Pseudomonadota</taxon>
        <taxon>Gammaproteobacteria</taxon>
        <taxon>Candidatus Pseudothioglobaceae</taxon>
        <taxon>Candidatus Ruthturnera</taxon>
    </lineage>
</organism>
<reference evidence="10 11" key="1">
    <citation type="submission" date="2020-05" db="EMBL/GenBank/DDBJ databases">
        <title>Horizontal transmission and recombination maintain forever young bacterial symbiont genomes.</title>
        <authorList>
            <person name="Russell S.L."/>
            <person name="Pepper-Tunick E."/>
            <person name="Svedberg J."/>
            <person name="Byrne A."/>
            <person name="Ruelas Castillo J."/>
            <person name="Vollmers C."/>
            <person name="Beinart R.A."/>
            <person name="Corbett-Detig R."/>
        </authorList>
    </citation>
    <scope>NUCLEOTIDE SEQUENCE [LARGE SCALE GENOMIC DNA]</scope>
    <source>
        <strain evidence="10">JDF_Ridge</strain>
    </source>
</reference>
<dbReference type="PANTHER" id="PTHR38035">
    <property type="entry name" value="UPF0070 PROTEIN YFGM"/>
    <property type="match status" value="1"/>
</dbReference>